<comment type="similarity">
    <text evidence="1">Belongs to the PBP/GOBP family.</text>
</comment>
<dbReference type="GO" id="GO:0005549">
    <property type="term" value="F:odorant binding"/>
    <property type="evidence" value="ECO:0007669"/>
    <property type="project" value="InterPro"/>
</dbReference>
<reference evidence="5" key="1">
    <citation type="submission" date="2011-10" db="EMBL/GenBank/DDBJ databases">
        <authorList>
            <person name="Liu S."/>
            <person name="Zhu Z.-R."/>
        </authorList>
    </citation>
    <scope>NUCLEOTIDE SEQUENCE</scope>
</reference>
<dbReference type="SMART" id="SM00708">
    <property type="entry name" value="PhBP"/>
    <property type="match status" value="1"/>
</dbReference>
<dbReference type="Pfam" id="PF01395">
    <property type="entry name" value="PBP_GOBP"/>
    <property type="match status" value="1"/>
</dbReference>
<feature type="chain" id="PRO_5003623947" evidence="4">
    <location>
        <begin position="19"/>
        <end position="160"/>
    </location>
</feature>
<proteinExistence type="evidence at transcript level"/>
<evidence type="ECO:0000256" key="2">
    <source>
        <dbReference type="ARBA" id="ARBA00022448"/>
    </source>
</evidence>
<dbReference type="SUPFAM" id="SSF47565">
    <property type="entry name" value="Insect pheromone/odorant-binding proteins"/>
    <property type="match status" value="1"/>
</dbReference>
<keyword evidence="2" id="KW-0813">Transport</keyword>
<evidence type="ECO:0000313" key="5">
    <source>
        <dbReference type="EMBL" id="AFG72999.1"/>
    </source>
</evidence>
<dbReference type="EMBL" id="JN867060">
    <property type="protein sequence ID" value="AFG72999.1"/>
    <property type="molecule type" value="mRNA"/>
</dbReference>
<evidence type="ECO:0000256" key="4">
    <source>
        <dbReference type="SAM" id="SignalP"/>
    </source>
</evidence>
<keyword evidence="3" id="KW-1015">Disulfide bond</keyword>
<dbReference type="Gene3D" id="1.10.238.20">
    <property type="entry name" value="Pheromone/general odorant binding protein domain"/>
    <property type="match status" value="1"/>
</dbReference>
<dbReference type="CDD" id="cd23992">
    <property type="entry name" value="PBP_GOBP"/>
    <property type="match status" value="1"/>
</dbReference>
<dbReference type="AlphaFoldDB" id="H9XFD3"/>
<feature type="disulfide bond" evidence="3">
    <location>
        <begin position="37"/>
        <end position="72"/>
    </location>
</feature>
<feature type="signal peptide" evidence="4">
    <location>
        <begin position="1"/>
        <end position="18"/>
    </location>
</feature>
<evidence type="ECO:0000256" key="1">
    <source>
        <dbReference type="ARBA" id="ARBA00008098"/>
    </source>
</evidence>
<dbReference type="SMR" id="H9XFD3"/>
<accession>H9XFD3</accession>
<evidence type="ECO:0000256" key="3">
    <source>
        <dbReference type="PIRSR" id="PIRSR015604-1"/>
    </source>
</evidence>
<name>H9XFD3_CNAME</name>
<protein>
    <submittedName>
        <fullName evidence="5">Pheromone-binding protein 1</fullName>
    </submittedName>
</protein>
<dbReference type="InterPro" id="IPR036728">
    <property type="entry name" value="PBP_GOBP_sf"/>
</dbReference>
<dbReference type="PIRSF" id="PIRSF015604">
    <property type="entry name" value="Odorant/phero_bd"/>
    <property type="match status" value="1"/>
</dbReference>
<feature type="disulfide bond" evidence="3">
    <location>
        <begin position="68"/>
        <end position="126"/>
    </location>
</feature>
<dbReference type="InterPro" id="IPR006170">
    <property type="entry name" value="PBP/GOBP"/>
</dbReference>
<keyword evidence="4" id="KW-0732">Signal</keyword>
<sequence length="160" mass="17741">MGFLVKLVLLAMVVGVQSSQDVMKKVTVHFSKALETCKKELDLPDAINTDFFNFWKEDYELQNRLTGCALMCMSSKLDLVDPEGKLHHGNAHEYAKSHGADDSVAKQLVDLLHGCESSTAQSDDDCSRVLGIAKCFKAEIHKLKWAPDMEVVMAEVLAQV</sequence>
<organism evidence="5">
    <name type="scientific">Cnaphalocrocis medinalis</name>
    <name type="common">Rice leaffolder moth</name>
    <dbReference type="NCBI Taxonomy" id="437488"/>
    <lineage>
        <taxon>Eukaryota</taxon>
        <taxon>Metazoa</taxon>
        <taxon>Ecdysozoa</taxon>
        <taxon>Arthropoda</taxon>
        <taxon>Hexapoda</taxon>
        <taxon>Insecta</taxon>
        <taxon>Pterygota</taxon>
        <taxon>Neoptera</taxon>
        <taxon>Endopterygota</taxon>
        <taxon>Lepidoptera</taxon>
        <taxon>Glossata</taxon>
        <taxon>Ditrysia</taxon>
        <taxon>Pyraloidea</taxon>
        <taxon>Crambidae</taxon>
        <taxon>Pyraustinae</taxon>
        <taxon>Cnaphalocrocis</taxon>
    </lineage>
</organism>
<dbReference type="PRINTS" id="PR00484">
    <property type="entry name" value="PBPGOBP"/>
</dbReference>
<dbReference type="InterPro" id="IPR006072">
    <property type="entry name" value="Odorant/phero-bd_Lep"/>
</dbReference>
<feature type="disulfide bond" evidence="3">
    <location>
        <begin position="115"/>
        <end position="135"/>
    </location>
</feature>